<dbReference type="AlphaFoldDB" id="A0A1Y1IFT4"/>
<dbReference type="OrthoDB" id="10268124at2759"/>
<reference evidence="3 4" key="1">
    <citation type="journal article" date="2014" name="Nat. Commun.">
        <title>Klebsormidium flaccidum genome reveals primary factors for plant terrestrial adaptation.</title>
        <authorList>
            <person name="Hori K."/>
            <person name="Maruyama F."/>
            <person name="Fujisawa T."/>
            <person name="Togashi T."/>
            <person name="Yamamoto N."/>
            <person name="Seo M."/>
            <person name="Sato S."/>
            <person name="Yamada T."/>
            <person name="Mori H."/>
            <person name="Tajima N."/>
            <person name="Moriyama T."/>
            <person name="Ikeuchi M."/>
            <person name="Watanabe M."/>
            <person name="Wada H."/>
            <person name="Kobayashi K."/>
            <person name="Saito M."/>
            <person name="Masuda T."/>
            <person name="Sasaki-Sekimoto Y."/>
            <person name="Mashiguchi K."/>
            <person name="Awai K."/>
            <person name="Shimojima M."/>
            <person name="Masuda S."/>
            <person name="Iwai M."/>
            <person name="Nobusawa T."/>
            <person name="Narise T."/>
            <person name="Kondo S."/>
            <person name="Saito H."/>
            <person name="Sato R."/>
            <person name="Murakawa M."/>
            <person name="Ihara Y."/>
            <person name="Oshima-Yamada Y."/>
            <person name="Ohtaka K."/>
            <person name="Satoh M."/>
            <person name="Sonobe K."/>
            <person name="Ishii M."/>
            <person name="Ohtani R."/>
            <person name="Kanamori-Sato M."/>
            <person name="Honoki R."/>
            <person name="Miyazaki D."/>
            <person name="Mochizuki H."/>
            <person name="Umetsu J."/>
            <person name="Higashi K."/>
            <person name="Shibata D."/>
            <person name="Kamiya Y."/>
            <person name="Sato N."/>
            <person name="Nakamura Y."/>
            <person name="Tabata S."/>
            <person name="Ida S."/>
            <person name="Kurokawa K."/>
            <person name="Ohta H."/>
        </authorList>
    </citation>
    <scope>NUCLEOTIDE SEQUENCE [LARGE SCALE GENOMIC DNA]</scope>
    <source>
        <strain evidence="3 4">NIES-2285</strain>
    </source>
</reference>
<feature type="region of interest" description="Disordered" evidence="1">
    <location>
        <begin position="94"/>
        <end position="114"/>
    </location>
</feature>
<accession>A0A1Y1IFT4</accession>
<feature type="chain" id="PRO_5012598314" description="EGF-like domain-containing protein" evidence="2">
    <location>
        <begin position="31"/>
        <end position="446"/>
    </location>
</feature>
<feature type="signal peptide" evidence="2">
    <location>
        <begin position="1"/>
        <end position="30"/>
    </location>
</feature>
<dbReference type="EMBL" id="DF237312">
    <property type="protein sequence ID" value="GAQ87597.1"/>
    <property type="molecule type" value="Genomic_DNA"/>
</dbReference>
<gene>
    <name evidence="3" type="ORF">KFL_003630150</name>
</gene>
<keyword evidence="4" id="KW-1185">Reference proteome</keyword>
<evidence type="ECO:0000256" key="2">
    <source>
        <dbReference type="SAM" id="SignalP"/>
    </source>
</evidence>
<protein>
    <recommendedName>
        <fullName evidence="5">EGF-like domain-containing protein</fullName>
    </recommendedName>
</protein>
<evidence type="ECO:0000313" key="4">
    <source>
        <dbReference type="Proteomes" id="UP000054558"/>
    </source>
</evidence>
<organism evidence="3 4">
    <name type="scientific">Klebsormidium nitens</name>
    <name type="common">Green alga</name>
    <name type="synonym">Ulothrix nitens</name>
    <dbReference type="NCBI Taxonomy" id="105231"/>
    <lineage>
        <taxon>Eukaryota</taxon>
        <taxon>Viridiplantae</taxon>
        <taxon>Streptophyta</taxon>
        <taxon>Klebsormidiophyceae</taxon>
        <taxon>Klebsormidiales</taxon>
        <taxon>Klebsormidiaceae</taxon>
        <taxon>Klebsormidium</taxon>
    </lineage>
</organism>
<dbReference type="Proteomes" id="UP000054558">
    <property type="component" value="Unassembled WGS sequence"/>
</dbReference>
<proteinExistence type="predicted"/>
<dbReference type="OMA" id="PSCGCNG"/>
<keyword evidence="2" id="KW-0732">Signal</keyword>
<evidence type="ECO:0008006" key="5">
    <source>
        <dbReference type="Google" id="ProtNLM"/>
    </source>
</evidence>
<evidence type="ECO:0000256" key="1">
    <source>
        <dbReference type="SAM" id="MobiDB-lite"/>
    </source>
</evidence>
<name>A0A1Y1IFT4_KLENI</name>
<sequence length="446" mass="46617">MEAGTLGLPSQLLLAHGAWLINVFSLPCLGHCSSTTFFSNGTQECANCNYFNDLSCPANKKVCCPNGLCAPTNAGCTCTTSGQCPSGYCCTEESSGKTGESSRRPSSESPNEDRILTGTCYNSPILPNGTQICPNCYNLNGLKCPANRKSCCPNGLCAANYAGCTCQGSYDCPEGYCCTEESSGNTGKCTNAPINSSGKQVCPDCNYWYTVSCPASKATCCAYSGQCAASEASCPCKASDSCPPNYCCSREYEYTSTGDFVQGKCTNAPINSSGKQVCPNCNYWYGLSCPASKGTCCPLGQCAASEASCPCRGPGDCPYSYCCTHEYETTLQGGVCTDTPVLANGTQVCPYCTDFNGASCPANKSVCCPYGECAADDLSCSCLGSGDCPRGFCCTEDYSGNTGKCMNKPIDSTGKQVCPNCYDFNGLSCPANRRTCCNDGMCKAAC</sequence>
<feature type="compositionally biased region" description="Basic and acidic residues" evidence="1">
    <location>
        <begin position="100"/>
        <end position="114"/>
    </location>
</feature>
<evidence type="ECO:0000313" key="3">
    <source>
        <dbReference type="EMBL" id="GAQ87597.1"/>
    </source>
</evidence>